<evidence type="ECO:0000313" key="8">
    <source>
        <dbReference type="Proteomes" id="UP000001918"/>
    </source>
</evidence>
<proteinExistence type="predicted"/>
<dbReference type="STRING" id="471852.Tcur_3606"/>
<dbReference type="Gene3D" id="1.10.510.10">
    <property type="entry name" value="Transferase(Phosphotransferase) domain 1"/>
    <property type="match status" value="1"/>
</dbReference>
<evidence type="ECO:0000256" key="4">
    <source>
        <dbReference type="ARBA" id="ARBA00022840"/>
    </source>
</evidence>
<organism evidence="7 8">
    <name type="scientific">Thermomonospora curvata (strain ATCC 19995 / DSM 43183 / JCM 3096 / KCTC 9072 / NBRC 15933 / NCIMB 10081 / Henssen B9)</name>
    <dbReference type="NCBI Taxonomy" id="471852"/>
    <lineage>
        <taxon>Bacteria</taxon>
        <taxon>Bacillati</taxon>
        <taxon>Actinomycetota</taxon>
        <taxon>Actinomycetes</taxon>
        <taxon>Streptosporangiales</taxon>
        <taxon>Thermomonosporaceae</taxon>
        <taxon>Thermomonospora</taxon>
    </lineage>
</organism>
<dbReference type="AlphaFoldDB" id="D1ABW7"/>
<evidence type="ECO:0000256" key="2">
    <source>
        <dbReference type="ARBA" id="ARBA00022741"/>
    </source>
</evidence>
<keyword evidence="2" id="KW-0547">Nucleotide-binding</keyword>
<feature type="domain" description="Protein kinase" evidence="6">
    <location>
        <begin position="17"/>
        <end position="270"/>
    </location>
</feature>
<dbReference type="KEGG" id="tcu:Tcur_3606"/>
<dbReference type="eggNOG" id="COG0515">
    <property type="taxonomic scope" value="Bacteria"/>
</dbReference>
<dbReference type="Proteomes" id="UP000001918">
    <property type="component" value="Chromosome"/>
</dbReference>
<keyword evidence="4" id="KW-0067">ATP-binding</keyword>
<evidence type="ECO:0000256" key="1">
    <source>
        <dbReference type="ARBA" id="ARBA00022679"/>
    </source>
</evidence>
<dbReference type="CDD" id="cd14014">
    <property type="entry name" value="STKc_PknB_like"/>
    <property type="match status" value="1"/>
</dbReference>
<feature type="compositionally biased region" description="Polar residues" evidence="5">
    <location>
        <begin position="453"/>
        <end position="466"/>
    </location>
</feature>
<sequence length="637" mass="66599">MPTPLDAGRDPLQIGPYLLLERLGEGGQGVVYLAEAADGRKVAVKTLKLEGLSPADDRAARRRLAREVEAAMRVDPFCTAQVLDFSVEGPLPYVVSEYVPGPSLQQRVEEEGPLSEGGLVRLIIQSVTGLTAIHNAGIVHRDLKPSNLLLGPDGARVVDFGIARPAESHTHTRRLIGTPSYFSPEQLQGRPATMASDVFAWAGTMVSAATGRAPFGHADYESRLPALFRRIVEEEPDLRGVPERVLPLLRLCLDKDPERRPAAWSILGWLLGRSPAGSDARPPDTAPADKFTQEAAKILGRAPQDERPLQLPPPGPPPAGLQAPPQAEPFPFPFAGHAQASPEYRSVPASGHRASSPAGGEAAAPGGGQSPPAGHEPAPDREPASSAERKPASTTRMPTPQAERQPASGGEPVSSAEREPASPTGSNGAPTARKQTPQAGGEPTPSGGGKVSSRAQGSGPSGTRGSASPAGEETVPPADERTIPPDEDPVPSPERREAPKPRRRTLALPAAALAVAVVAGGGWLVLRPGGDSTPRIPDRLAGTWRGPVSEGDGFTNATNEVTLSLPAGQETGTLSGSRCSGMLRVDRVDGDRLFLKFTSGPCEHGEVRVYPSGGGLYYMLHGGGHDTGDGTLHRSGP</sequence>
<dbReference type="InterPro" id="IPR008271">
    <property type="entry name" value="Ser/Thr_kinase_AS"/>
</dbReference>
<dbReference type="SUPFAM" id="SSF56112">
    <property type="entry name" value="Protein kinase-like (PK-like)"/>
    <property type="match status" value="1"/>
</dbReference>
<evidence type="ECO:0000256" key="3">
    <source>
        <dbReference type="ARBA" id="ARBA00022777"/>
    </source>
</evidence>
<dbReference type="GO" id="GO:0005524">
    <property type="term" value="F:ATP binding"/>
    <property type="evidence" value="ECO:0007669"/>
    <property type="project" value="UniProtKB-KW"/>
</dbReference>
<dbReference type="EMBL" id="CP001738">
    <property type="protein sequence ID" value="ACY99140.1"/>
    <property type="molecule type" value="Genomic_DNA"/>
</dbReference>
<dbReference type="SMART" id="SM00220">
    <property type="entry name" value="S_TKc"/>
    <property type="match status" value="1"/>
</dbReference>
<dbReference type="PANTHER" id="PTHR43289:SF34">
    <property type="entry name" value="SERINE_THREONINE-PROTEIN KINASE YBDM-RELATED"/>
    <property type="match status" value="1"/>
</dbReference>
<keyword evidence="7" id="KW-0723">Serine/threonine-protein kinase</keyword>
<dbReference type="InterPro" id="IPR011009">
    <property type="entry name" value="Kinase-like_dom_sf"/>
</dbReference>
<feature type="compositionally biased region" description="Low complexity" evidence="5">
    <location>
        <begin position="354"/>
        <end position="364"/>
    </location>
</feature>
<dbReference type="PROSITE" id="PS50011">
    <property type="entry name" value="PROTEIN_KINASE_DOM"/>
    <property type="match status" value="1"/>
</dbReference>
<feature type="compositionally biased region" description="Polar residues" evidence="5">
    <location>
        <begin position="423"/>
        <end position="438"/>
    </location>
</feature>
<dbReference type="PROSITE" id="PS00108">
    <property type="entry name" value="PROTEIN_KINASE_ST"/>
    <property type="match status" value="1"/>
</dbReference>
<dbReference type="PANTHER" id="PTHR43289">
    <property type="entry name" value="MITOGEN-ACTIVATED PROTEIN KINASE KINASE KINASE 20-RELATED"/>
    <property type="match status" value="1"/>
</dbReference>
<dbReference type="GO" id="GO:0004674">
    <property type="term" value="F:protein serine/threonine kinase activity"/>
    <property type="evidence" value="ECO:0007669"/>
    <property type="project" value="UniProtKB-KW"/>
</dbReference>
<feature type="compositionally biased region" description="Basic and acidic residues" evidence="5">
    <location>
        <begin position="377"/>
        <end position="391"/>
    </location>
</feature>
<dbReference type="OrthoDB" id="3915799at2"/>
<name>D1ABW7_THECD</name>
<feature type="compositionally biased region" description="Pro residues" evidence="5">
    <location>
        <begin position="310"/>
        <end position="319"/>
    </location>
</feature>
<dbReference type="HOGENOM" id="CLU_000288_135_1_11"/>
<keyword evidence="1" id="KW-0808">Transferase</keyword>
<keyword evidence="3 7" id="KW-0418">Kinase</keyword>
<dbReference type="Gene3D" id="3.30.200.20">
    <property type="entry name" value="Phosphorylase Kinase, domain 1"/>
    <property type="match status" value="1"/>
</dbReference>
<reference evidence="7 8" key="1">
    <citation type="journal article" date="2011" name="Stand. Genomic Sci.">
        <title>Complete genome sequence of Thermomonospora curvata type strain (B9).</title>
        <authorList>
            <person name="Chertkov O."/>
            <person name="Sikorski J."/>
            <person name="Nolan M."/>
            <person name="Lapidus A."/>
            <person name="Lucas S."/>
            <person name="Del Rio T.G."/>
            <person name="Tice H."/>
            <person name="Cheng J.F."/>
            <person name="Goodwin L."/>
            <person name="Pitluck S."/>
            <person name="Liolios K."/>
            <person name="Ivanova N."/>
            <person name="Mavromatis K."/>
            <person name="Mikhailova N."/>
            <person name="Ovchinnikova G."/>
            <person name="Pati A."/>
            <person name="Chen A."/>
            <person name="Palaniappan K."/>
            <person name="Djao O.D."/>
            <person name="Land M."/>
            <person name="Hauser L."/>
            <person name="Chang Y.J."/>
            <person name="Jeffries C.D."/>
            <person name="Brettin T."/>
            <person name="Han C."/>
            <person name="Detter J.C."/>
            <person name="Rohde M."/>
            <person name="Goker M."/>
            <person name="Woyke T."/>
            <person name="Bristow J."/>
            <person name="Eisen J.A."/>
            <person name="Markowitz V."/>
            <person name="Hugenholtz P."/>
            <person name="Klenk H.P."/>
            <person name="Kyrpides N.C."/>
        </authorList>
    </citation>
    <scope>NUCLEOTIDE SEQUENCE [LARGE SCALE GENOMIC DNA]</scope>
    <source>
        <strain evidence="8">ATCC 19995 / DSM 43183 / JCM 3096 / KCTC 9072 / NBRC 15933 / NCIMB 10081 / Henssen B9</strain>
    </source>
</reference>
<evidence type="ECO:0000313" key="7">
    <source>
        <dbReference type="EMBL" id="ACY99140.1"/>
    </source>
</evidence>
<dbReference type="InterPro" id="IPR000719">
    <property type="entry name" value="Prot_kinase_dom"/>
</dbReference>
<dbReference type="Pfam" id="PF00069">
    <property type="entry name" value="Pkinase"/>
    <property type="match status" value="1"/>
</dbReference>
<dbReference type="RefSeq" id="WP_012853924.1">
    <property type="nucleotide sequence ID" value="NC_013510.1"/>
</dbReference>
<accession>D1ABW7</accession>
<gene>
    <name evidence="7" type="ordered locus">Tcur_3606</name>
</gene>
<keyword evidence="8" id="KW-1185">Reference proteome</keyword>
<evidence type="ECO:0000259" key="6">
    <source>
        <dbReference type="PROSITE" id="PS50011"/>
    </source>
</evidence>
<feature type="region of interest" description="Disordered" evidence="5">
    <location>
        <begin position="304"/>
        <end position="504"/>
    </location>
</feature>
<evidence type="ECO:0000256" key="5">
    <source>
        <dbReference type="SAM" id="MobiDB-lite"/>
    </source>
</evidence>
<protein>
    <submittedName>
        <fullName evidence="7">Serine/threonine protein kinase</fullName>
    </submittedName>
</protein>